<gene>
    <name evidence="2" type="ORF">GCM10011583_53130</name>
</gene>
<accession>A0ABQ2EJY7</accession>
<evidence type="ECO:0000313" key="3">
    <source>
        <dbReference type="Proteomes" id="UP000660265"/>
    </source>
</evidence>
<dbReference type="PANTHER" id="PTHR33877:SF2">
    <property type="entry name" value="OS07G0170200 PROTEIN"/>
    <property type="match status" value="1"/>
</dbReference>
<dbReference type="InterPro" id="IPR052892">
    <property type="entry name" value="NA-targeting_endonuclease"/>
</dbReference>
<keyword evidence="3" id="KW-1185">Reference proteome</keyword>
<dbReference type="Pfam" id="PF01844">
    <property type="entry name" value="HNH"/>
    <property type="match status" value="1"/>
</dbReference>
<dbReference type="RefSeq" id="WP_229701129.1">
    <property type="nucleotide sequence ID" value="NZ_BMMV01000019.1"/>
</dbReference>
<dbReference type="Gene3D" id="1.10.30.50">
    <property type="match status" value="1"/>
</dbReference>
<sequence>MSPSKRRNRQGRGNAKRRRELRGLVAERDGLHCHYCRVPLAADLSDSTLDHYIPWALWRVNLLCNLVLACEPCNARKDDALPVVFVWLLLRAAAVEPGRFEVAA</sequence>
<evidence type="ECO:0000313" key="2">
    <source>
        <dbReference type="EMBL" id="GGK14539.1"/>
    </source>
</evidence>
<dbReference type="CDD" id="cd00085">
    <property type="entry name" value="HNHc"/>
    <property type="match status" value="1"/>
</dbReference>
<name>A0ABQ2EJY7_9ACTN</name>
<dbReference type="InterPro" id="IPR003615">
    <property type="entry name" value="HNH_nuc"/>
</dbReference>
<reference evidence="3" key="1">
    <citation type="journal article" date="2019" name="Int. J. Syst. Evol. Microbiol.">
        <title>The Global Catalogue of Microorganisms (GCM) 10K type strain sequencing project: providing services to taxonomists for standard genome sequencing and annotation.</title>
        <authorList>
            <consortium name="The Broad Institute Genomics Platform"/>
            <consortium name="The Broad Institute Genome Sequencing Center for Infectious Disease"/>
            <person name="Wu L."/>
            <person name="Ma J."/>
        </authorList>
    </citation>
    <scope>NUCLEOTIDE SEQUENCE [LARGE SCALE GENOMIC DNA]</scope>
    <source>
        <strain evidence="3">CGMCC 4.7275</strain>
    </source>
</reference>
<dbReference type="EMBL" id="BMMV01000019">
    <property type="protein sequence ID" value="GGK14539.1"/>
    <property type="molecule type" value="Genomic_DNA"/>
</dbReference>
<dbReference type="Proteomes" id="UP000660265">
    <property type="component" value="Unassembled WGS sequence"/>
</dbReference>
<dbReference type="InterPro" id="IPR002711">
    <property type="entry name" value="HNH"/>
</dbReference>
<organism evidence="2 3">
    <name type="scientific">Streptomyces camponoticapitis</name>
    <dbReference type="NCBI Taxonomy" id="1616125"/>
    <lineage>
        <taxon>Bacteria</taxon>
        <taxon>Bacillati</taxon>
        <taxon>Actinomycetota</taxon>
        <taxon>Actinomycetes</taxon>
        <taxon>Kitasatosporales</taxon>
        <taxon>Streptomycetaceae</taxon>
        <taxon>Streptomyces</taxon>
    </lineage>
</organism>
<dbReference type="PANTHER" id="PTHR33877">
    <property type="entry name" value="SLL1193 PROTEIN"/>
    <property type="match status" value="1"/>
</dbReference>
<evidence type="ECO:0000259" key="1">
    <source>
        <dbReference type="Pfam" id="PF01844"/>
    </source>
</evidence>
<proteinExistence type="predicted"/>
<feature type="domain" description="HNH" evidence="1">
    <location>
        <begin position="33"/>
        <end position="78"/>
    </location>
</feature>
<comment type="caution">
    <text evidence="2">The sequence shown here is derived from an EMBL/GenBank/DDBJ whole genome shotgun (WGS) entry which is preliminary data.</text>
</comment>
<protein>
    <recommendedName>
        <fullName evidence="1">HNH domain-containing protein</fullName>
    </recommendedName>
</protein>